<keyword evidence="3" id="KW-1185">Reference proteome</keyword>
<evidence type="ECO:0000313" key="2">
    <source>
        <dbReference type="EMBL" id="MFC3199926.1"/>
    </source>
</evidence>
<evidence type="ECO:0000313" key="3">
    <source>
        <dbReference type="Proteomes" id="UP001595526"/>
    </source>
</evidence>
<dbReference type="Pfam" id="PF12867">
    <property type="entry name" value="DinB_2"/>
    <property type="match status" value="1"/>
</dbReference>
<dbReference type="RefSeq" id="WP_379026023.1">
    <property type="nucleotide sequence ID" value="NZ_JBHRTA010000061.1"/>
</dbReference>
<dbReference type="Gene3D" id="1.20.120.450">
    <property type="entry name" value="dinb family like domain"/>
    <property type="match status" value="1"/>
</dbReference>
<organism evidence="2 3">
    <name type="scientific">Parapedobacter deserti</name>
    <dbReference type="NCBI Taxonomy" id="1912957"/>
    <lineage>
        <taxon>Bacteria</taxon>
        <taxon>Pseudomonadati</taxon>
        <taxon>Bacteroidota</taxon>
        <taxon>Sphingobacteriia</taxon>
        <taxon>Sphingobacteriales</taxon>
        <taxon>Sphingobacteriaceae</taxon>
        <taxon>Parapedobacter</taxon>
    </lineage>
</organism>
<dbReference type="EMBL" id="JBHRTA010000061">
    <property type="protein sequence ID" value="MFC3199926.1"/>
    <property type="molecule type" value="Genomic_DNA"/>
</dbReference>
<gene>
    <name evidence="2" type="ORF">ACFOET_20065</name>
</gene>
<feature type="domain" description="DinB-like" evidence="1">
    <location>
        <begin position="14"/>
        <end position="157"/>
    </location>
</feature>
<protein>
    <submittedName>
        <fullName evidence="2">DinB family protein</fullName>
    </submittedName>
</protein>
<reference evidence="3" key="1">
    <citation type="journal article" date="2019" name="Int. J. Syst. Evol. Microbiol.">
        <title>The Global Catalogue of Microorganisms (GCM) 10K type strain sequencing project: providing services to taxonomists for standard genome sequencing and annotation.</title>
        <authorList>
            <consortium name="The Broad Institute Genomics Platform"/>
            <consortium name="The Broad Institute Genome Sequencing Center for Infectious Disease"/>
            <person name="Wu L."/>
            <person name="Ma J."/>
        </authorList>
    </citation>
    <scope>NUCLEOTIDE SEQUENCE [LARGE SCALE GENOMIC DNA]</scope>
    <source>
        <strain evidence="3">KCTC 52416</strain>
    </source>
</reference>
<proteinExistence type="predicted"/>
<comment type="caution">
    <text evidence="2">The sequence shown here is derived from an EMBL/GenBank/DDBJ whole genome shotgun (WGS) entry which is preliminary data.</text>
</comment>
<dbReference type="Proteomes" id="UP001595526">
    <property type="component" value="Unassembled WGS sequence"/>
</dbReference>
<evidence type="ECO:0000259" key="1">
    <source>
        <dbReference type="Pfam" id="PF12867"/>
    </source>
</evidence>
<dbReference type="InterPro" id="IPR034660">
    <property type="entry name" value="DinB/YfiT-like"/>
</dbReference>
<dbReference type="InterPro" id="IPR024775">
    <property type="entry name" value="DinB-like"/>
</dbReference>
<dbReference type="SUPFAM" id="SSF109854">
    <property type="entry name" value="DinB/YfiT-like putative metalloenzymes"/>
    <property type="match status" value="1"/>
</dbReference>
<sequence length="170" mass="19427">MGAEYISKEVHTVFDAVIAALETVPAHIVNEVPFEGSWTLGQVAEHIIICSQGVPDSKSQHAERAYDEKAADLRAMFSDRNQKSEADPQVYPKETSHNLRQLIVQLTHNKERLLQIAGGKNLTALCLDMEFPFIGYLTRYEWLTFICIHTQWHLNQITDILRHLEERATN</sequence>
<name>A0ABV7JUX1_9SPHI</name>
<accession>A0ABV7JUX1</accession>